<dbReference type="Pfam" id="PF11331">
    <property type="entry name" value="Zn_ribbon_12"/>
    <property type="match status" value="1"/>
</dbReference>
<keyword evidence="5" id="KW-1185">Reference proteome</keyword>
<feature type="domain" description="Probable zinc-ribbon" evidence="2">
    <location>
        <begin position="469"/>
        <end position="512"/>
    </location>
</feature>
<reference evidence="4" key="1">
    <citation type="submission" date="2024-03" db="EMBL/GenBank/DDBJ databases">
        <title>WGS assembly of Saponaria officinalis var. Norfolk2.</title>
        <authorList>
            <person name="Jenkins J."/>
            <person name="Shu S."/>
            <person name="Grimwood J."/>
            <person name="Barry K."/>
            <person name="Goodstein D."/>
            <person name="Schmutz J."/>
            <person name="Leebens-Mack J."/>
            <person name="Osbourn A."/>
        </authorList>
    </citation>
    <scope>NUCLEOTIDE SEQUENCE [LARGE SCALE GENOMIC DNA]</scope>
    <source>
        <strain evidence="4">JIC</strain>
    </source>
</reference>
<feature type="compositionally biased region" description="Polar residues" evidence="1">
    <location>
        <begin position="571"/>
        <end position="581"/>
    </location>
</feature>
<feature type="compositionally biased region" description="Basic and acidic residues" evidence="1">
    <location>
        <begin position="205"/>
        <end position="219"/>
    </location>
</feature>
<dbReference type="PANTHER" id="PTHR31105">
    <property type="entry name" value="EXTRA-LARGE G-PROTEIN-LIKE"/>
    <property type="match status" value="1"/>
</dbReference>
<evidence type="ECO:0000259" key="3">
    <source>
        <dbReference type="Pfam" id="PF22910"/>
    </source>
</evidence>
<evidence type="ECO:0008006" key="6">
    <source>
        <dbReference type="Google" id="ProtNLM"/>
    </source>
</evidence>
<gene>
    <name evidence="4" type="ORF">RND81_01G190500</name>
</gene>
<dbReference type="Pfam" id="PF22910">
    <property type="entry name" value="EDR4-like_1st"/>
    <property type="match status" value="1"/>
</dbReference>
<evidence type="ECO:0000256" key="1">
    <source>
        <dbReference type="SAM" id="MobiDB-lite"/>
    </source>
</evidence>
<sequence length="879" mass="98092">MGDTTKVRLVRCPRCENLLPELTDYSVYQCGGCGAVLRAKKKGNVEGNKGLEKCDEEKVGVVAEKSVNLSENSEDLVEKKRVSVVENKEVRVSNNSEGIISETVPESFGVDSRKEVSKGGVEVDDVNLEKNEVVGNGSLESKVDKVDTHVDNGNGVRKSSRVIERNLSDIREEDRLGRSRPSRRGYFEELRSSSSNYVGEGPSNYKREVGGGTKVEDMEPDREELLRKLEELKDQLSRAQNRNDKIPTEGLRKAPHETYVEPEDYFRDHPSTFRQVSRQFSAANKHVTGGAPYMDHYHDPFARPERSDIGTHGYHPSIHGQSYIPRYEDRLESSQMFRRPPPQRIPSHLQYMRPELDHFEPPPYDMTLGHISCSCYRCYDRQHQLPPQSDFGNRRFPHVPNNPVPCHRELHGAFGSRGYNSRIVNAPPLGSCEPNPNTRWPSDRKQERNACARPRRVVLANGHRYRPVAGGAPFVTCRNCFELLTLPKNVFSKMGEWQISCAACSTVISFAVVDEKLVSIDALGKQTNVETLGGVNEMAHGYLKRDNGSYCSEDYANSVYDFQAMDRDPASSFTGHAVSSSKSEEMHNIHSVSATTSEDDPLSDDLGTRQEVTYSAEPPENTVTSPPSLGSPPQDPFDYTSKYRAVNRCGKGNLSSRSDQERVTTNKNTLRQNSLKESLATEMEISPNEYANTKISKDVSEKCREDDQPKGKKGDSFLAGILKKSFRSNQTVESAKKNVMVNGHLIPDRLVKKAEKLAGPVYPGQYWYDYRAGFWGVVGGPCLGIVPPSIEEFNYPMPENCAAGNTGVFVNGRELHQKDLELLSSRGLPASKDRSYIVEITGRVVDEDTGKELDSLGKLAPTVEKVKHGFGMRAPKAVS</sequence>
<dbReference type="InterPro" id="IPR055126">
    <property type="entry name" value="EDR4-like_N"/>
</dbReference>
<organism evidence="4 5">
    <name type="scientific">Saponaria officinalis</name>
    <name type="common">Common soapwort</name>
    <name type="synonym">Lychnis saponaria</name>
    <dbReference type="NCBI Taxonomy" id="3572"/>
    <lineage>
        <taxon>Eukaryota</taxon>
        <taxon>Viridiplantae</taxon>
        <taxon>Streptophyta</taxon>
        <taxon>Embryophyta</taxon>
        <taxon>Tracheophyta</taxon>
        <taxon>Spermatophyta</taxon>
        <taxon>Magnoliopsida</taxon>
        <taxon>eudicotyledons</taxon>
        <taxon>Gunneridae</taxon>
        <taxon>Pentapetalae</taxon>
        <taxon>Caryophyllales</taxon>
        <taxon>Caryophyllaceae</taxon>
        <taxon>Caryophylleae</taxon>
        <taxon>Saponaria</taxon>
    </lineage>
</organism>
<accession>A0AAW1N8N8</accession>
<feature type="region of interest" description="Disordered" evidence="1">
    <location>
        <begin position="427"/>
        <end position="447"/>
    </location>
</feature>
<dbReference type="GO" id="GO:1900150">
    <property type="term" value="P:regulation of defense response to fungus"/>
    <property type="evidence" value="ECO:0007669"/>
    <property type="project" value="InterPro"/>
</dbReference>
<comment type="caution">
    <text evidence="4">The sequence shown here is derived from an EMBL/GenBank/DDBJ whole genome shotgun (WGS) entry which is preliminary data.</text>
</comment>
<evidence type="ECO:0000313" key="4">
    <source>
        <dbReference type="EMBL" id="KAK9757854.1"/>
    </source>
</evidence>
<proteinExistence type="predicted"/>
<evidence type="ECO:0000313" key="5">
    <source>
        <dbReference type="Proteomes" id="UP001443914"/>
    </source>
</evidence>
<protein>
    <recommendedName>
        <fullName evidence="6">Zinc-ribbon domain-containing protein</fullName>
    </recommendedName>
</protein>
<feature type="region of interest" description="Disordered" evidence="1">
    <location>
        <begin position="191"/>
        <end position="219"/>
    </location>
</feature>
<dbReference type="Proteomes" id="UP001443914">
    <property type="component" value="Unassembled WGS sequence"/>
</dbReference>
<feature type="region of interest" description="Disordered" evidence="1">
    <location>
        <begin position="571"/>
        <end position="640"/>
    </location>
</feature>
<dbReference type="InterPro" id="IPR021480">
    <property type="entry name" value="Zinc_ribbon_12"/>
</dbReference>
<feature type="domain" description="Enhanced disease resistance 4-like N-terminal" evidence="3">
    <location>
        <begin position="6"/>
        <end position="39"/>
    </location>
</feature>
<dbReference type="AlphaFoldDB" id="A0AAW1N8N8"/>
<evidence type="ECO:0000259" key="2">
    <source>
        <dbReference type="Pfam" id="PF11331"/>
    </source>
</evidence>
<name>A0AAW1N8N8_SAPOF</name>
<dbReference type="InterPro" id="IPR040244">
    <property type="entry name" value="EDR4-like"/>
</dbReference>
<dbReference type="PANTHER" id="PTHR31105:SF42">
    <property type="entry name" value="OS02G0258300 PROTEIN"/>
    <property type="match status" value="1"/>
</dbReference>
<dbReference type="EMBL" id="JBDFQZ010000001">
    <property type="protein sequence ID" value="KAK9757854.1"/>
    <property type="molecule type" value="Genomic_DNA"/>
</dbReference>